<dbReference type="Pfam" id="PF00563">
    <property type="entry name" value="EAL"/>
    <property type="match status" value="1"/>
</dbReference>
<dbReference type="SMART" id="SM00052">
    <property type="entry name" value="EAL"/>
    <property type="match status" value="1"/>
</dbReference>
<dbReference type="PANTHER" id="PTHR33121">
    <property type="entry name" value="CYCLIC DI-GMP PHOSPHODIESTERASE PDEF"/>
    <property type="match status" value="1"/>
</dbReference>
<comment type="caution">
    <text evidence="4">The sequence shown here is derived from an EMBL/GenBank/DDBJ whole genome shotgun (WGS) entry which is preliminary data.</text>
</comment>
<feature type="modified residue" description="4-aspartylphosphate" evidence="1">
    <location>
        <position position="62"/>
    </location>
</feature>
<dbReference type="InterPro" id="IPR011006">
    <property type="entry name" value="CheY-like_superfamily"/>
</dbReference>
<dbReference type="SUPFAM" id="SSF141868">
    <property type="entry name" value="EAL domain-like"/>
    <property type="match status" value="1"/>
</dbReference>
<dbReference type="PANTHER" id="PTHR33121:SF79">
    <property type="entry name" value="CYCLIC DI-GMP PHOSPHODIESTERASE PDED-RELATED"/>
    <property type="match status" value="1"/>
</dbReference>
<keyword evidence="1" id="KW-0597">Phosphoprotein</keyword>
<dbReference type="GO" id="GO:0000160">
    <property type="term" value="P:phosphorelay signal transduction system"/>
    <property type="evidence" value="ECO:0007669"/>
    <property type="project" value="InterPro"/>
</dbReference>
<organism evidence="4 5">
    <name type="scientific">Colwellia psychrerythraea</name>
    <name type="common">Vibrio psychroerythus</name>
    <dbReference type="NCBI Taxonomy" id="28229"/>
    <lineage>
        <taxon>Bacteria</taxon>
        <taxon>Pseudomonadati</taxon>
        <taxon>Pseudomonadota</taxon>
        <taxon>Gammaproteobacteria</taxon>
        <taxon>Alteromonadales</taxon>
        <taxon>Colwelliaceae</taxon>
        <taxon>Colwellia</taxon>
    </lineage>
</organism>
<dbReference type="Gene3D" id="3.20.20.450">
    <property type="entry name" value="EAL domain"/>
    <property type="match status" value="1"/>
</dbReference>
<evidence type="ECO:0000259" key="3">
    <source>
        <dbReference type="PROSITE" id="PS50883"/>
    </source>
</evidence>
<proteinExistence type="predicted"/>
<protein>
    <recommendedName>
        <fullName evidence="6">Response regulator receiver modulated diguanylate phosphodiesterase</fullName>
    </recommendedName>
</protein>
<dbReference type="Gene3D" id="3.40.50.2300">
    <property type="match status" value="1"/>
</dbReference>
<dbReference type="GO" id="GO:0071111">
    <property type="term" value="F:cyclic-guanylate-specific phosphodiesterase activity"/>
    <property type="evidence" value="ECO:0007669"/>
    <property type="project" value="InterPro"/>
</dbReference>
<evidence type="ECO:0000313" key="5">
    <source>
        <dbReference type="Proteomes" id="UP000243053"/>
    </source>
</evidence>
<feature type="domain" description="Response regulatory" evidence="2">
    <location>
        <begin position="8"/>
        <end position="132"/>
    </location>
</feature>
<dbReference type="Pfam" id="PF00072">
    <property type="entry name" value="Response_reg"/>
    <property type="match status" value="1"/>
</dbReference>
<dbReference type="InterPro" id="IPR050706">
    <property type="entry name" value="Cyclic-di-GMP_PDE-like"/>
</dbReference>
<dbReference type="PROSITE" id="PS50883">
    <property type="entry name" value="EAL"/>
    <property type="match status" value="1"/>
</dbReference>
<evidence type="ECO:0000256" key="1">
    <source>
        <dbReference type="PROSITE-ProRule" id="PRU00169"/>
    </source>
</evidence>
<dbReference type="CDD" id="cd00156">
    <property type="entry name" value="REC"/>
    <property type="match status" value="1"/>
</dbReference>
<sequence length="416" mass="47723">MNKVHSLRVLIAEDVEFIRELITKHLLSFGIQHSNIKKCSGGFDAIDHIQESHYTFDFIIADIMMPNGDGFVLFRYLTTQNYKTNLIILSSVNEDILNVSETISRKGALNLIGAFQKPLSKKKLKELIISSINTFALLPPEKLHSKPDLSDQYLVNFLKNEESYEIENTCFSMFYQPKVCTRTGNICGYEALVRLHHPDKGVLLPDLFLNIVRNIDKMFKMTMLTFQITLEDMKTKDVFMEPEITLSVNVDVDIFCSENFIDELTKLINTIGIAYKKIIIEVTETQKIKDYDEFLITASRLRMLGFGLSIDDFGCENSNLNRLAKTPFTELKIDQQYIVDIHKNKKNFQIVKGVVNMAKIMNIKVVAEGVETQQIAEKLLNLGVDELQGYYFSPPLSFFSLNNFKLNENCTKLFKN</sequence>
<gene>
    <name evidence="4" type="ORF">A9Q75_14335</name>
</gene>
<dbReference type="CDD" id="cd01948">
    <property type="entry name" value="EAL"/>
    <property type="match status" value="1"/>
</dbReference>
<dbReference type="PROSITE" id="PS50110">
    <property type="entry name" value="RESPONSE_REGULATORY"/>
    <property type="match status" value="1"/>
</dbReference>
<accession>A0A1Y5EAI5</accession>
<dbReference type="SUPFAM" id="SSF52172">
    <property type="entry name" value="CheY-like"/>
    <property type="match status" value="1"/>
</dbReference>
<dbReference type="InterPro" id="IPR001789">
    <property type="entry name" value="Sig_transdc_resp-reg_receiver"/>
</dbReference>
<dbReference type="InterPro" id="IPR035919">
    <property type="entry name" value="EAL_sf"/>
</dbReference>
<evidence type="ECO:0008006" key="6">
    <source>
        <dbReference type="Google" id="ProtNLM"/>
    </source>
</evidence>
<evidence type="ECO:0000313" key="4">
    <source>
        <dbReference type="EMBL" id="OUR78234.1"/>
    </source>
</evidence>
<dbReference type="InterPro" id="IPR001633">
    <property type="entry name" value="EAL_dom"/>
</dbReference>
<name>A0A1Y5EAI5_COLPS</name>
<dbReference type="EMBL" id="MAAF01000083">
    <property type="protein sequence ID" value="OUR78234.1"/>
    <property type="molecule type" value="Genomic_DNA"/>
</dbReference>
<evidence type="ECO:0000259" key="2">
    <source>
        <dbReference type="PROSITE" id="PS50110"/>
    </source>
</evidence>
<feature type="domain" description="EAL" evidence="3">
    <location>
        <begin position="155"/>
        <end position="409"/>
    </location>
</feature>
<dbReference type="SMART" id="SM00448">
    <property type="entry name" value="REC"/>
    <property type="match status" value="1"/>
</dbReference>
<dbReference type="AlphaFoldDB" id="A0A1Y5EAI5"/>
<reference evidence="5" key="1">
    <citation type="journal article" date="2017" name="Proc. Natl. Acad. Sci. U.S.A.">
        <title>Simulation of Deepwater Horizon oil plume reveals substrate specialization within a complex community of hydrocarbon degraders.</title>
        <authorList>
            <person name="Hu P."/>
            <person name="Dubinsky E.A."/>
            <person name="Probst A.J."/>
            <person name="Wang J."/>
            <person name="Sieber C.M.K."/>
            <person name="Tom L.M."/>
            <person name="Gardinali P."/>
            <person name="Banfield J.F."/>
            <person name="Atlas R.M."/>
            <person name="Andersen G.L."/>
        </authorList>
    </citation>
    <scope>NUCLEOTIDE SEQUENCE [LARGE SCALE GENOMIC DNA]</scope>
</reference>
<dbReference type="Proteomes" id="UP000243053">
    <property type="component" value="Unassembled WGS sequence"/>
</dbReference>